<organism>
    <name type="scientific">Pediculus humanus subsp. corporis</name>
    <name type="common">Body louse</name>
    <dbReference type="NCBI Taxonomy" id="121224"/>
    <lineage>
        <taxon>Eukaryota</taxon>
        <taxon>Metazoa</taxon>
        <taxon>Ecdysozoa</taxon>
        <taxon>Arthropoda</taxon>
        <taxon>Hexapoda</taxon>
        <taxon>Insecta</taxon>
        <taxon>Pterygota</taxon>
        <taxon>Neoptera</taxon>
        <taxon>Paraneoptera</taxon>
        <taxon>Psocodea</taxon>
        <taxon>Troctomorpha</taxon>
        <taxon>Phthiraptera</taxon>
        <taxon>Anoplura</taxon>
        <taxon>Pediculidae</taxon>
        <taxon>Pediculus</taxon>
    </lineage>
</organism>
<dbReference type="VEuPathDB" id="VectorBase:PHUM073190"/>
<evidence type="ECO:0000313" key="3">
    <source>
        <dbReference type="EnsemblMetazoa" id="PHUM073190-PA"/>
    </source>
</evidence>
<dbReference type="HOGENOM" id="CLU_069446_2_0_1"/>
<proteinExistence type="inferred from homology"/>
<dbReference type="InParanoid" id="E0VBV2"/>
<dbReference type="RefSeq" id="XP_002423596.1">
    <property type="nucleotide sequence ID" value="XM_002423551.1"/>
</dbReference>
<reference evidence="2" key="1">
    <citation type="submission" date="2007-04" db="EMBL/GenBank/DDBJ databases">
        <title>Annotation of Pediculus humanus corporis strain USDA.</title>
        <authorList>
            <person name="Kirkness E."/>
            <person name="Hannick L."/>
            <person name="Hass B."/>
            <person name="Bruggner R."/>
            <person name="Lawson D."/>
            <person name="Bidwell S."/>
            <person name="Joardar V."/>
            <person name="Caler E."/>
            <person name="Walenz B."/>
            <person name="Inman J."/>
            <person name="Schobel S."/>
            <person name="Galinsky K."/>
            <person name="Amedeo P."/>
            <person name="Strausberg R."/>
        </authorList>
    </citation>
    <scope>NUCLEOTIDE SEQUENCE</scope>
    <source>
        <strain evidence="2">USDA</strain>
    </source>
</reference>
<dbReference type="InterPro" id="IPR028108">
    <property type="entry name" value="DUF4505"/>
</dbReference>
<dbReference type="EnsemblMetazoa" id="PHUM073190-RA">
    <property type="protein sequence ID" value="PHUM073190-PA"/>
    <property type="gene ID" value="PHUM073190"/>
</dbReference>
<evidence type="ECO:0000313" key="2">
    <source>
        <dbReference type="EMBL" id="EEB10858.1"/>
    </source>
</evidence>
<gene>
    <name evidence="3" type="primary">8231257</name>
    <name evidence="2" type="ORF">Phum_PHUM073190</name>
</gene>
<evidence type="ECO:0000313" key="4">
    <source>
        <dbReference type="Proteomes" id="UP000009046"/>
    </source>
</evidence>
<dbReference type="OrthoDB" id="10260024at2759"/>
<dbReference type="eggNOG" id="ENOG502R8EE">
    <property type="taxonomic scope" value="Eukaryota"/>
</dbReference>
<dbReference type="EMBL" id="DS235042">
    <property type="protein sequence ID" value="EEB10858.1"/>
    <property type="molecule type" value="Genomic_DNA"/>
</dbReference>
<dbReference type="PANTHER" id="PTHR31449">
    <property type="entry name" value="UPF0598 PROTEIN C8ORF82"/>
    <property type="match status" value="1"/>
</dbReference>
<dbReference type="EMBL" id="AAZO01000880">
    <property type="status" value="NOT_ANNOTATED_CDS"/>
    <property type="molecule type" value="Genomic_DNA"/>
</dbReference>
<protein>
    <submittedName>
        <fullName evidence="2 3">Uncharacterized protein</fullName>
    </submittedName>
</protein>
<dbReference type="AlphaFoldDB" id="E0VBV2"/>
<sequence>MTNNFISFSKKFTYNVCLNNKYFIRQLYTQGQSPKPNVREYFYYIDHQGMLFLDDAKIKNFTSCFKEKKFLVFFFKRLRFNESGRYEKEFPYLSPCGRETNYVRCDDVPLVFTHIIPDPNDSKQYRFCYAHTGDELFLKFEPEKMIMLPQTGRVYHPAPKQVGGIGLVKSSLAIELSKNFTFGDSEEKPPTHFMWDGTNYKLIKWYDSLLENNTISKII</sequence>
<name>E0VBV2_PEDHC</name>
<dbReference type="KEGG" id="phu:Phum_PHUM073190"/>
<dbReference type="PANTHER" id="PTHR31449:SF3">
    <property type="entry name" value="UPF0598 PROTEIN C8ORF82"/>
    <property type="match status" value="1"/>
</dbReference>
<keyword evidence="4" id="KW-1185">Reference proteome</keyword>
<reference evidence="3" key="3">
    <citation type="submission" date="2020-05" db="UniProtKB">
        <authorList>
            <consortium name="EnsemblMetazoa"/>
        </authorList>
    </citation>
    <scope>IDENTIFICATION</scope>
    <source>
        <strain evidence="3">USDA</strain>
    </source>
</reference>
<dbReference type="Pfam" id="PF14956">
    <property type="entry name" value="DUF4505"/>
    <property type="match status" value="1"/>
</dbReference>
<dbReference type="GeneID" id="8231257"/>
<dbReference type="Proteomes" id="UP000009046">
    <property type="component" value="Unassembled WGS sequence"/>
</dbReference>
<comment type="similarity">
    <text evidence="1">Belongs to the UPF0598 family.</text>
</comment>
<dbReference type="CTD" id="8231257"/>
<accession>E0VBV2</accession>
<reference evidence="2" key="2">
    <citation type="submission" date="2007-04" db="EMBL/GenBank/DDBJ databases">
        <title>The genome of the human body louse.</title>
        <authorList>
            <consortium name="The Human Body Louse Genome Consortium"/>
            <person name="Kirkness E."/>
            <person name="Walenz B."/>
            <person name="Hass B."/>
            <person name="Bruggner R."/>
            <person name="Strausberg R."/>
        </authorList>
    </citation>
    <scope>NUCLEOTIDE SEQUENCE</scope>
    <source>
        <strain evidence="2">USDA</strain>
    </source>
</reference>
<evidence type="ECO:0000256" key="1">
    <source>
        <dbReference type="ARBA" id="ARBA00006322"/>
    </source>
</evidence>
<dbReference type="OMA" id="IKNFTSC"/>